<name>A0A6C0JWZ7_9ZZZZ</name>
<protein>
    <submittedName>
        <fullName evidence="1">Uncharacterized protein</fullName>
    </submittedName>
</protein>
<dbReference type="AlphaFoldDB" id="A0A6C0JWZ7"/>
<organism evidence="1">
    <name type="scientific">viral metagenome</name>
    <dbReference type="NCBI Taxonomy" id="1070528"/>
    <lineage>
        <taxon>unclassified sequences</taxon>
        <taxon>metagenomes</taxon>
        <taxon>organismal metagenomes</taxon>
    </lineage>
</organism>
<proteinExistence type="predicted"/>
<reference evidence="1" key="1">
    <citation type="journal article" date="2020" name="Nature">
        <title>Giant virus diversity and host interactions through global metagenomics.</title>
        <authorList>
            <person name="Schulz F."/>
            <person name="Roux S."/>
            <person name="Paez-Espino D."/>
            <person name="Jungbluth S."/>
            <person name="Walsh D.A."/>
            <person name="Denef V.J."/>
            <person name="McMahon K.D."/>
            <person name="Konstantinidis K.T."/>
            <person name="Eloe-Fadrosh E.A."/>
            <person name="Kyrpides N.C."/>
            <person name="Woyke T."/>
        </authorList>
    </citation>
    <scope>NUCLEOTIDE SEQUENCE</scope>
    <source>
        <strain evidence="1">GVMAG-S-1064190-84</strain>
    </source>
</reference>
<sequence>MIQSFGNFYFEKMKDRKIILDDIIVGEFDDMLYLFEMLYLICLNSPLHPVDSNNVSLGSSTISGLNILFQSKMYRSNCKFISNEYIK</sequence>
<dbReference type="EMBL" id="MN740699">
    <property type="protein sequence ID" value="QHU08907.1"/>
    <property type="molecule type" value="Genomic_DNA"/>
</dbReference>
<evidence type="ECO:0000313" key="1">
    <source>
        <dbReference type="EMBL" id="QHU08907.1"/>
    </source>
</evidence>
<accession>A0A6C0JWZ7</accession>